<feature type="non-terminal residue" evidence="2">
    <location>
        <position position="1"/>
    </location>
</feature>
<feature type="compositionally biased region" description="Basic and acidic residues" evidence="1">
    <location>
        <begin position="16"/>
        <end position="32"/>
    </location>
</feature>
<protein>
    <submittedName>
        <fullName evidence="2">Uncharacterized protein</fullName>
    </submittedName>
</protein>
<organism evidence="2 3">
    <name type="scientific">Verticillium longisporum</name>
    <name type="common">Verticillium dahliae var. longisporum</name>
    <dbReference type="NCBI Taxonomy" id="100787"/>
    <lineage>
        <taxon>Eukaryota</taxon>
        <taxon>Fungi</taxon>
        <taxon>Dikarya</taxon>
        <taxon>Ascomycota</taxon>
        <taxon>Pezizomycotina</taxon>
        <taxon>Sordariomycetes</taxon>
        <taxon>Hypocreomycetidae</taxon>
        <taxon>Glomerellales</taxon>
        <taxon>Plectosphaerellaceae</taxon>
        <taxon>Verticillium</taxon>
    </lineage>
</organism>
<reference evidence="3" key="1">
    <citation type="submission" date="2015-05" db="EMBL/GenBank/DDBJ databases">
        <authorList>
            <person name="Fogelqvist Johan"/>
        </authorList>
    </citation>
    <scope>NUCLEOTIDE SEQUENCE [LARGE SCALE GENOMIC DNA]</scope>
</reference>
<dbReference type="AlphaFoldDB" id="A0A0G4NJY2"/>
<dbReference type="EMBL" id="CVQI01036024">
    <property type="protein sequence ID" value="CRK46760.1"/>
    <property type="molecule type" value="Genomic_DNA"/>
</dbReference>
<evidence type="ECO:0000313" key="3">
    <source>
        <dbReference type="Proteomes" id="UP000045706"/>
    </source>
</evidence>
<feature type="region of interest" description="Disordered" evidence="1">
    <location>
        <begin position="1"/>
        <end position="42"/>
    </location>
</feature>
<accession>A0A0G4NJY2</accession>
<dbReference type="Proteomes" id="UP000045706">
    <property type="component" value="Unassembled WGS sequence"/>
</dbReference>
<evidence type="ECO:0000256" key="1">
    <source>
        <dbReference type="SAM" id="MobiDB-lite"/>
    </source>
</evidence>
<gene>
    <name evidence="2" type="ORF">BN1723_020130</name>
</gene>
<name>A0A0G4NJY2_VERLO</name>
<proteinExistence type="predicted"/>
<sequence>SGARLRRQPHSQALLPRRDCQGCLSHEQEHSGPRLGRLSGQLPSARRVAQALC</sequence>
<evidence type="ECO:0000313" key="2">
    <source>
        <dbReference type="EMBL" id="CRK46760.1"/>
    </source>
</evidence>